<dbReference type="EMBL" id="CP013690">
    <property type="protein sequence ID" value="ALU25942.1"/>
    <property type="molecule type" value="Genomic_DNA"/>
</dbReference>
<dbReference type="Proteomes" id="UP000069030">
    <property type="component" value="Chromosome"/>
</dbReference>
<name>A0A0S7ECU4_9FLAO</name>
<evidence type="ECO:0000313" key="1">
    <source>
        <dbReference type="EMBL" id="ALU25942.1"/>
    </source>
</evidence>
<dbReference type="KEGG" id="mod:AS202_07210"/>
<organism evidence="1 2">
    <name type="scientific">Myroides odoratimimus</name>
    <dbReference type="NCBI Taxonomy" id="76832"/>
    <lineage>
        <taxon>Bacteria</taxon>
        <taxon>Pseudomonadati</taxon>
        <taxon>Bacteroidota</taxon>
        <taxon>Flavobacteriia</taxon>
        <taxon>Flavobacteriales</taxon>
        <taxon>Flavobacteriaceae</taxon>
        <taxon>Myroides</taxon>
    </lineage>
</organism>
<accession>A0A0S7ECU4</accession>
<dbReference type="AlphaFoldDB" id="A0A0S7ECU4"/>
<protein>
    <submittedName>
        <fullName evidence="1">Uncharacterized protein</fullName>
    </submittedName>
</protein>
<dbReference type="RefSeq" id="WP_006257565.1">
    <property type="nucleotide sequence ID" value="NZ_BCMQ01000001.1"/>
</dbReference>
<gene>
    <name evidence="1" type="ORF">AS202_07210</name>
</gene>
<evidence type="ECO:0000313" key="2">
    <source>
        <dbReference type="Proteomes" id="UP000069030"/>
    </source>
</evidence>
<reference evidence="1 2" key="1">
    <citation type="journal article" date="2016" name="J. Zhejiang Univ. Sci. B">
        <title>Antibiotic resistance mechanisms of Myroides sp.</title>
        <authorList>
            <person name="Hu S."/>
            <person name="Yuan S."/>
            <person name="Qu H."/>
            <person name="Jiang T."/>
            <person name="Zhou Y."/>
            <person name="Wang M."/>
            <person name="Ming D."/>
        </authorList>
    </citation>
    <scope>NUCLEOTIDE SEQUENCE [LARGE SCALE GENOMIC DNA]</scope>
    <source>
        <strain evidence="1 2">PR63039</strain>
    </source>
</reference>
<proteinExistence type="predicted"/>
<sequence>MKVDLYTKAILTVIAACLVVIVFKDISIITPAQANTPANFTPSANTNYGLVPLNADGSMNVRVNNFDEYANDVNVRFNDELKVRITNSEIKTQVSSAWRETFKVKIEQ</sequence>